<accession>A0A7Z6V0D0</accession>
<keyword evidence="1" id="KW-1133">Transmembrane helix</keyword>
<dbReference type="AlphaFoldDB" id="A0A7Z6V0D0"/>
<dbReference type="EMBL" id="RPFP01000299">
    <property type="protein sequence ID" value="RPF64544.1"/>
    <property type="molecule type" value="Genomic_DNA"/>
</dbReference>
<evidence type="ECO:0000313" key="3">
    <source>
        <dbReference type="Proteomes" id="UP000276972"/>
    </source>
</evidence>
<name>A0A7Z6V0D0_HELPX</name>
<feature type="transmembrane region" description="Helical" evidence="1">
    <location>
        <begin position="12"/>
        <end position="31"/>
    </location>
</feature>
<proteinExistence type="predicted"/>
<sequence>KAGDRKKHERNTLGIKIMIFFAVLSFLAYAWKRKVWSEVH</sequence>
<keyword evidence="1" id="KW-0472">Membrane</keyword>
<dbReference type="Gene3D" id="1.20.5.100">
    <property type="entry name" value="Cytochrome c1, transmembrane anchor, C-terminal"/>
    <property type="match status" value="1"/>
</dbReference>
<gene>
    <name evidence="2" type="ORF">EGV97_10305</name>
</gene>
<dbReference type="InterPro" id="IPR021157">
    <property type="entry name" value="Cyt_c1_TM_anchor_C"/>
</dbReference>
<organism evidence="2 3">
    <name type="scientific">Helicobacter pylori</name>
    <name type="common">Campylobacter pylori</name>
    <dbReference type="NCBI Taxonomy" id="210"/>
    <lineage>
        <taxon>Bacteria</taxon>
        <taxon>Pseudomonadati</taxon>
        <taxon>Campylobacterota</taxon>
        <taxon>Epsilonproteobacteria</taxon>
        <taxon>Campylobacterales</taxon>
        <taxon>Helicobacteraceae</taxon>
        <taxon>Helicobacter</taxon>
    </lineage>
</organism>
<reference evidence="2 3" key="1">
    <citation type="submission" date="2018-11" db="EMBL/GenBank/DDBJ databases">
        <authorList>
            <person name="Gutierrez A.J."/>
            <person name="Bravo M."/>
        </authorList>
    </citation>
    <scope>NUCLEOTIDE SEQUENCE [LARGE SCALE GENOMIC DNA]</scope>
    <source>
        <strain evidence="2 3">22388</strain>
    </source>
</reference>
<dbReference type="SUPFAM" id="SSF81496">
    <property type="entry name" value="Cytochrome c1 subunit of cytochrome bc1 complex (Ubiquinol-cytochrome c reductase), transmembrane anchor"/>
    <property type="match status" value="1"/>
</dbReference>
<feature type="non-terminal residue" evidence="2">
    <location>
        <position position="1"/>
    </location>
</feature>
<evidence type="ECO:0000313" key="2">
    <source>
        <dbReference type="EMBL" id="RPF64544.1"/>
    </source>
</evidence>
<evidence type="ECO:0000256" key="1">
    <source>
        <dbReference type="SAM" id="Phobius"/>
    </source>
</evidence>
<keyword evidence="1" id="KW-0812">Transmembrane</keyword>
<protein>
    <submittedName>
        <fullName evidence="2">Cytochrome c1</fullName>
    </submittedName>
</protein>
<dbReference type="Proteomes" id="UP000276972">
    <property type="component" value="Unassembled WGS sequence"/>
</dbReference>
<comment type="caution">
    <text evidence="2">The sequence shown here is derived from an EMBL/GenBank/DDBJ whole genome shotgun (WGS) entry which is preliminary data.</text>
</comment>